<keyword evidence="4" id="KW-1185">Reference proteome</keyword>
<feature type="transmembrane region" description="Helical" evidence="1">
    <location>
        <begin position="42"/>
        <end position="66"/>
    </location>
</feature>
<evidence type="ECO:0000256" key="1">
    <source>
        <dbReference type="SAM" id="Phobius"/>
    </source>
</evidence>
<dbReference type="InterPro" id="IPR014529">
    <property type="entry name" value="UCP026631"/>
</dbReference>
<proteinExistence type="predicted"/>
<evidence type="ECO:0000313" key="3">
    <source>
        <dbReference type="EMBL" id="GFJ85388.1"/>
    </source>
</evidence>
<name>A0A6V8KRW9_9ACTN</name>
<sequence length="509" mass="55554">MTGEWQRLHRRTLWLTALYLLGFAVVAGVPTALLLLQGGVDAWLVSLVVGGGAVVLVSHGVLIDWVRWWYTEYRITEERVERRFTFVFRTHKSVPRERVRTVDVNATIVHRLLGLASVRIGTGQQDMFGKVSVTFDPLGRELADALRAELLHKGHEGPEVELARFDRAWIRYAPLSVTTLALGAGAFGLVMQVTDWFNLQVAVVDFVRDLFRELPLIPLLGVILAIGLVLGVIGSLGLWVELWWDFRLTRQSGNLLVRRGLLTRRSLTLEERRLRGIEVIEPLGARLAGGARLDAVASGFTVSIDERRNDPRTLLPVVPRQLALRVAADILGEPVVPTEAASLTPHPPAARRRRLLWAVGAAVGVALVLAALGLLLVEALLHLAWISAVVLVPAAVWIGLDAYRALGHGLAGEYLVSRRGSVRRSTVALRRDGVIGWVVSSSPLQRRAGLVTLTATTAANHGGYKIPDAGQAQALTFADEAVPDLIAPFLETEQGVGAAPRRPARQPTP</sequence>
<protein>
    <recommendedName>
        <fullName evidence="2">YdbS-like PH domain-containing protein</fullName>
    </recommendedName>
</protein>
<feature type="transmembrane region" description="Helical" evidence="1">
    <location>
        <begin position="12"/>
        <end position="36"/>
    </location>
</feature>
<evidence type="ECO:0000259" key="2">
    <source>
        <dbReference type="Pfam" id="PF03703"/>
    </source>
</evidence>
<keyword evidence="1" id="KW-1133">Transmembrane helix</keyword>
<dbReference type="InterPro" id="IPR005182">
    <property type="entry name" value="YdbS-like_PH"/>
</dbReference>
<feature type="transmembrane region" description="Helical" evidence="1">
    <location>
        <begin position="383"/>
        <end position="400"/>
    </location>
</feature>
<keyword evidence="1" id="KW-0472">Membrane</keyword>
<evidence type="ECO:0000313" key="4">
    <source>
        <dbReference type="Proteomes" id="UP000482800"/>
    </source>
</evidence>
<feature type="transmembrane region" description="Helical" evidence="1">
    <location>
        <begin position="214"/>
        <end position="240"/>
    </location>
</feature>
<feature type="transmembrane region" description="Helical" evidence="1">
    <location>
        <begin position="355"/>
        <end position="377"/>
    </location>
</feature>
<dbReference type="PANTHER" id="PTHR34473">
    <property type="entry name" value="UPF0699 TRANSMEMBRANE PROTEIN YDBS"/>
    <property type="match status" value="1"/>
</dbReference>
<dbReference type="PIRSF" id="PIRSF026631">
    <property type="entry name" value="UCP026631"/>
    <property type="match status" value="1"/>
</dbReference>
<dbReference type="RefSeq" id="WP_173070410.1">
    <property type="nucleotide sequence ID" value="NZ_BAABGO010000041.1"/>
</dbReference>
<gene>
    <name evidence="3" type="ORF">Phou_095680</name>
</gene>
<dbReference type="Proteomes" id="UP000482800">
    <property type="component" value="Unassembled WGS sequence"/>
</dbReference>
<reference evidence="3 4" key="2">
    <citation type="submission" date="2020-03" db="EMBL/GenBank/DDBJ databases">
        <authorList>
            <person name="Ichikawa N."/>
            <person name="Kimura A."/>
            <person name="Kitahashi Y."/>
            <person name="Uohara A."/>
        </authorList>
    </citation>
    <scope>NUCLEOTIDE SEQUENCE [LARGE SCALE GENOMIC DNA]</scope>
    <source>
        <strain evidence="3 4">NBRC 108639</strain>
    </source>
</reference>
<organism evidence="3 4">
    <name type="scientific">Phytohabitans houttuyneae</name>
    <dbReference type="NCBI Taxonomy" id="1076126"/>
    <lineage>
        <taxon>Bacteria</taxon>
        <taxon>Bacillati</taxon>
        <taxon>Actinomycetota</taxon>
        <taxon>Actinomycetes</taxon>
        <taxon>Micromonosporales</taxon>
        <taxon>Micromonosporaceae</taxon>
    </lineage>
</organism>
<comment type="caution">
    <text evidence="3">The sequence shown here is derived from an EMBL/GenBank/DDBJ whole genome shotgun (WGS) entry which is preliminary data.</text>
</comment>
<accession>A0A6V8KRW9</accession>
<reference evidence="3 4" key="1">
    <citation type="submission" date="2020-03" db="EMBL/GenBank/DDBJ databases">
        <title>Whole genome shotgun sequence of Phytohabitans houttuyneae NBRC 108639.</title>
        <authorList>
            <person name="Komaki H."/>
            <person name="Tamura T."/>
        </authorList>
    </citation>
    <scope>NUCLEOTIDE SEQUENCE [LARGE SCALE GENOMIC DNA]</scope>
    <source>
        <strain evidence="3 4">NBRC 108639</strain>
    </source>
</reference>
<feature type="domain" description="YdbS-like PH" evidence="2">
    <location>
        <begin position="68"/>
        <end position="148"/>
    </location>
</feature>
<feature type="transmembrane region" description="Helical" evidence="1">
    <location>
        <begin position="172"/>
        <end position="194"/>
    </location>
</feature>
<feature type="domain" description="YdbS-like PH" evidence="2">
    <location>
        <begin position="404"/>
        <end position="479"/>
    </location>
</feature>
<keyword evidence="1" id="KW-0812">Transmembrane</keyword>
<dbReference type="PANTHER" id="PTHR34473:SF2">
    <property type="entry name" value="UPF0699 TRANSMEMBRANE PROTEIN YDBT"/>
    <property type="match status" value="1"/>
</dbReference>
<dbReference type="AlphaFoldDB" id="A0A6V8KRW9"/>
<dbReference type="Pfam" id="PF03703">
    <property type="entry name" value="bPH_2"/>
    <property type="match status" value="2"/>
</dbReference>
<dbReference type="EMBL" id="BLPF01000004">
    <property type="protein sequence ID" value="GFJ85388.1"/>
    <property type="molecule type" value="Genomic_DNA"/>
</dbReference>